<sequence length="192" mass="19851">MIIGVVSGVLAILVAVNTLTGFNPLKEWISPPTSKNTPVSGAAGDSVAGAGRAQATDTLAGTPPTSPVRTVEITPSTAPRSTLETPDSPSTTVPAEPAFQVRSSQWDGPCQGSACTMSAIFRNDGGPGTAVATFFVLLPDRYTFIAKCSVILGYTEQNGFTNAGCTADSAQILTYFRDHPGGTVRMQVKIGD</sequence>
<evidence type="ECO:0000313" key="2">
    <source>
        <dbReference type="EMBL" id="MFC3514462.1"/>
    </source>
</evidence>
<evidence type="ECO:0000256" key="1">
    <source>
        <dbReference type="SAM" id="MobiDB-lite"/>
    </source>
</evidence>
<reference evidence="3" key="1">
    <citation type="journal article" date="2019" name="Int. J. Syst. Evol. Microbiol.">
        <title>The Global Catalogue of Microorganisms (GCM) 10K type strain sequencing project: providing services to taxonomists for standard genome sequencing and annotation.</title>
        <authorList>
            <consortium name="The Broad Institute Genomics Platform"/>
            <consortium name="The Broad Institute Genome Sequencing Center for Infectious Disease"/>
            <person name="Wu L."/>
            <person name="Ma J."/>
        </authorList>
    </citation>
    <scope>NUCLEOTIDE SEQUENCE [LARGE SCALE GENOMIC DNA]</scope>
    <source>
        <strain evidence="3">CGMCC 4.7682</strain>
    </source>
</reference>
<feature type="compositionally biased region" description="Polar residues" evidence="1">
    <location>
        <begin position="73"/>
        <end position="93"/>
    </location>
</feature>
<dbReference type="Proteomes" id="UP001595764">
    <property type="component" value="Unassembled WGS sequence"/>
</dbReference>
<keyword evidence="3" id="KW-1185">Reference proteome</keyword>
<name>A0ABV7QNJ0_9PSEU</name>
<protein>
    <submittedName>
        <fullName evidence="2">Uncharacterized protein</fullName>
    </submittedName>
</protein>
<dbReference type="RefSeq" id="WP_377868342.1">
    <property type="nucleotide sequence ID" value="NZ_JBHMAY010000005.1"/>
</dbReference>
<proteinExistence type="predicted"/>
<gene>
    <name evidence="2" type="ORF">ACFORO_30130</name>
</gene>
<accession>A0ABV7QNJ0</accession>
<organism evidence="2 3">
    <name type="scientific">Amycolatopsis halotolerans</name>
    <dbReference type="NCBI Taxonomy" id="330083"/>
    <lineage>
        <taxon>Bacteria</taxon>
        <taxon>Bacillati</taxon>
        <taxon>Actinomycetota</taxon>
        <taxon>Actinomycetes</taxon>
        <taxon>Pseudonocardiales</taxon>
        <taxon>Pseudonocardiaceae</taxon>
        <taxon>Amycolatopsis</taxon>
    </lineage>
</organism>
<evidence type="ECO:0000313" key="3">
    <source>
        <dbReference type="Proteomes" id="UP001595764"/>
    </source>
</evidence>
<feature type="region of interest" description="Disordered" evidence="1">
    <location>
        <begin position="27"/>
        <end position="95"/>
    </location>
</feature>
<dbReference type="EMBL" id="JBHRWI010000040">
    <property type="protein sequence ID" value="MFC3514462.1"/>
    <property type="molecule type" value="Genomic_DNA"/>
</dbReference>
<feature type="compositionally biased region" description="Low complexity" evidence="1">
    <location>
        <begin position="39"/>
        <end position="51"/>
    </location>
</feature>
<comment type="caution">
    <text evidence="2">The sequence shown here is derived from an EMBL/GenBank/DDBJ whole genome shotgun (WGS) entry which is preliminary data.</text>
</comment>